<dbReference type="Pfam" id="PF00669">
    <property type="entry name" value="Flagellin_N"/>
    <property type="match status" value="1"/>
</dbReference>
<feature type="domain" description="Flagellin N-terminal" evidence="1">
    <location>
        <begin position="21"/>
        <end position="151"/>
    </location>
</feature>
<dbReference type="InterPro" id="IPR001029">
    <property type="entry name" value="Flagellin_N"/>
</dbReference>
<dbReference type="EMBL" id="ATBP01000871">
    <property type="protein sequence ID" value="ETR68654.1"/>
    <property type="molecule type" value="Genomic_DNA"/>
</dbReference>
<reference evidence="3" key="1">
    <citation type="submission" date="2012-11" db="EMBL/GenBank/DDBJ databases">
        <authorList>
            <person name="Lucero-Rivera Y.E."/>
            <person name="Tovar-Ramirez D."/>
        </authorList>
    </citation>
    <scope>NUCLEOTIDE SEQUENCE [LARGE SCALE GENOMIC DNA]</scope>
    <source>
        <strain evidence="3">Araruama</strain>
    </source>
</reference>
<name>A0A1V1P1I1_9BACT</name>
<gene>
    <name evidence="2" type="ORF">OMM_10301</name>
</gene>
<protein>
    <recommendedName>
        <fullName evidence="1">Flagellin N-terminal domain-containing protein</fullName>
    </recommendedName>
</protein>
<evidence type="ECO:0000313" key="2">
    <source>
        <dbReference type="EMBL" id="ETR68654.1"/>
    </source>
</evidence>
<accession>A0A1V1P1I1</accession>
<dbReference type="PANTHER" id="PTHR42792:SF2">
    <property type="entry name" value="FLAGELLIN"/>
    <property type="match status" value="1"/>
</dbReference>
<proteinExistence type="predicted"/>
<dbReference type="Proteomes" id="UP000189670">
    <property type="component" value="Unassembled WGS sequence"/>
</dbReference>
<dbReference type="GO" id="GO:0009288">
    <property type="term" value="C:bacterial-type flagellum"/>
    <property type="evidence" value="ECO:0007669"/>
    <property type="project" value="InterPro"/>
</dbReference>
<dbReference type="Gene3D" id="1.20.1330.10">
    <property type="entry name" value="f41 fragment of flagellin, N-terminal domain"/>
    <property type="match status" value="1"/>
</dbReference>
<dbReference type="InterPro" id="IPR001492">
    <property type="entry name" value="Flagellin"/>
</dbReference>
<organism evidence="2 3">
    <name type="scientific">Candidatus Magnetoglobus multicellularis str. Araruama</name>
    <dbReference type="NCBI Taxonomy" id="890399"/>
    <lineage>
        <taxon>Bacteria</taxon>
        <taxon>Pseudomonadati</taxon>
        <taxon>Thermodesulfobacteriota</taxon>
        <taxon>Desulfobacteria</taxon>
        <taxon>Desulfobacterales</taxon>
        <taxon>Desulfobacteraceae</taxon>
        <taxon>Candidatus Magnetoglobus</taxon>
    </lineage>
</organism>
<dbReference type="PANTHER" id="PTHR42792">
    <property type="entry name" value="FLAGELLIN"/>
    <property type="match status" value="1"/>
</dbReference>
<evidence type="ECO:0000259" key="1">
    <source>
        <dbReference type="Pfam" id="PF00669"/>
    </source>
</evidence>
<sequence>MMKSTVDTQIPYLTSLSYLQAQHLSYENKKSRDVLKNSINHISAGLRVINASDDLAGFSMSDRFDTQVLGLSGAIKNTNEALSATRIAEASIYEYMDILGYMKELAEKSSNAGLEKSERDSFQKEMHNFQERLRNIADETSYKGRKLLDGTYRSQEIQVGETWAQ</sequence>
<dbReference type="SUPFAM" id="SSF64518">
    <property type="entry name" value="Phase 1 flagellin"/>
    <property type="match status" value="1"/>
</dbReference>
<dbReference type="PRINTS" id="PR00207">
    <property type="entry name" value="FLAGELLIN"/>
</dbReference>
<dbReference type="AlphaFoldDB" id="A0A1V1P1I1"/>
<comment type="caution">
    <text evidence="2">The sequence shown here is derived from an EMBL/GenBank/DDBJ whole genome shotgun (WGS) entry which is preliminary data.</text>
</comment>
<dbReference type="GO" id="GO:0005198">
    <property type="term" value="F:structural molecule activity"/>
    <property type="evidence" value="ECO:0007669"/>
    <property type="project" value="InterPro"/>
</dbReference>
<evidence type="ECO:0000313" key="3">
    <source>
        <dbReference type="Proteomes" id="UP000189670"/>
    </source>
</evidence>